<dbReference type="SUPFAM" id="SSF49265">
    <property type="entry name" value="Fibronectin type III"/>
    <property type="match status" value="1"/>
</dbReference>
<organism evidence="4 5">
    <name type="scientific">Saitoella complicata (strain BCRC 22490 / CBS 7301 / JCM 7358 / NBRC 10748 / NRRL Y-17804)</name>
    <dbReference type="NCBI Taxonomy" id="698492"/>
    <lineage>
        <taxon>Eukaryota</taxon>
        <taxon>Fungi</taxon>
        <taxon>Dikarya</taxon>
        <taxon>Ascomycota</taxon>
        <taxon>Taphrinomycotina</taxon>
        <taxon>Taphrinomycotina incertae sedis</taxon>
        <taxon>Saitoella</taxon>
    </lineage>
</organism>
<dbReference type="PANTHER" id="PTHR47351:SF1">
    <property type="entry name" value="CHITIN BIOSYNTHESIS PROTEIN CHS5"/>
    <property type="match status" value="1"/>
</dbReference>
<dbReference type="Gene3D" id="2.60.40.10">
    <property type="entry name" value="Immunoglobulins"/>
    <property type="match status" value="1"/>
</dbReference>
<dbReference type="InterPro" id="IPR052827">
    <property type="entry name" value="CHS_Export/Cell_Fusion_Reg"/>
</dbReference>
<feature type="domain" description="Fibronectin type-III" evidence="3">
    <location>
        <begin position="81"/>
        <end position="175"/>
    </location>
</feature>
<dbReference type="InterPro" id="IPR031669">
    <property type="entry name" value="Fn3_2"/>
</dbReference>
<feature type="domain" description="BRCT" evidence="2">
    <location>
        <begin position="169"/>
        <end position="261"/>
    </location>
</feature>
<evidence type="ECO:0008006" key="6">
    <source>
        <dbReference type="Google" id="ProtNLM"/>
    </source>
</evidence>
<dbReference type="Proteomes" id="UP000033140">
    <property type="component" value="Unassembled WGS sequence"/>
</dbReference>
<comment type="caution">
    <text evidence="4">The sequence shown here is derived from an EMBL/GenBank/DDBJ whole genome shotgun (WGS) entry which is preliminary data.</text>
</comment>
<dbReference type="GO" id="GO:0006893">
    <property type="term" value="P:Golgi to plasma membrane transport"/>
    <property type="evidence" value="ECO:0007669"/>
    <property type="project" value="TreeGrafter"/>
</dbReference>
<dbReference type="Gene3D" id="6.20.120.50">
    <property type="match status" value="1"/>
</dbReference>
<dbReference type="STRING" id="698492.A0A0E9NPW7"/>
<dbReference type="PANTHER" id="PTHR47351">
    <property type="entry name" value="CHITIN BIOSYNTHESIS PROTEIN CHS5"/>
    <property type="match status" value="1"/>
</dbReference>
<evidence type="ECO:0000259" key="2">
    <source>
        <dbReference type="PROSITE" id="PS50172"/>
    </source>
</evidence>
<keyword evidence="5" id="KW-1185">Reference proteome</keyword>
<dbReference type="InterPro" id="IPR031673">
    <property type="entry name" value="Chs5_N"/>
</dbReference>
<evidence type="ECO:0000256" key="1">
    <source>
        <dbReference type="SAM" id="MobiDB-lite"/>
    </source>
</evidence>
<feature type="region of interest" description="Disordered" evidence="1">
    <location>
        <begin position="296"/>
        <end position="339"/>
    </location>
</feature>
<dbReference type="Pfam" id="PF12738">
    <property type="entry name" value="PTCB-BRCT"/>
    <property type="match status" value="1"/>
</dbReference>
<feature type="region of interest" description="Disordered" evidence="1">
    <location>
        <begin position="370"/>
        <end position="454"/>
    </location>
</feature>
<gene>
    <name evidence="4" type="ORF">G7K_5565-t1</name>
</gene>
<reference evidence="4 5" key="1">
    <citation type="journal article" date="2011" name="J. Gen. Appl. Microbiol.">
        <title>Draft genome sequencing of the enigmatic yeast Saitoella complicata.</title>
        <authorList>
            <person name="Nishida H."/>
            <person name="Hamamoto M."/>
            <person name="Sugiyama J."/>
        </authorList>
    </citation>
    <scope>NUCLEOTIDE SEQUENCE [LARGE SCALE GENOMIC DNA]</scope>
    <source>
        <strain evidence="4 5">NRRL Y-17804</strain>
    </source>
</reference>
<dbReference type="InterPro" id="IPR001357">
    <property type="entry name" value="BRCT_dom"/>
</dbReference>
<sequence>MATKVQFTVGKLDAGMAILLTRDPKESMHLVEFPSVLLPSGVKSGSIIDISVAQNPTEEDAENEAFSNLQEDILAQFGTAEPKTPELRLRNATQTSVVLEWDPVEIATAELRSLALYKNNARLGNIPDPLHNTSTKLSGLAIDTAYSFHLVLKTSAGTYTSPKLNVKTHKMTDLTGLQICVSDTPPLTAEEQTALMASLQAIGAREPQTNVKIDTTHFICKEPRGPEWEKANEMNIPIVVPEWVTACEREGRLVGVKAYYLGADPALRVVRGPAGPPPGYPESRRGSMLDVPTRSSLAAGAAAEGAAATDSTPVTTEPPIDEGPEPLSLPTSPPPEPVNLNELNLAEARVLPQDVGALDEGFDFAPTQAVAITPTETPAQDSGVPQEPEQTEQAGKEEEQAPVQPHTIVDNTDGPVPEAVAPPTTEGDRRLTPEPSPVVTPTLGEGEPGPEGHITATATDAEEAAPEATEEAGVAAKEEEEIVEAAEVAEGKDEQANEEGFEEVAI</sequence>
<dbReference type="SMART" id="SM00292">
    <property type="entry name" value="BRCT"/>
    <property type="match status" value="1"/>
</dbReference>
<name>A0A0E9NPW7_SAICN</name>
<evidence type="ECO:0000313" key="5">
    <source>
        <dbReference type="Proteomes" id="UP000033140"/>
    </source>
</evidence>
<feature type="region of interest" description="Disordered" evidence="1">
    <location>
        <begin position="487"/>
        <end position="506"/>
    </location>
</feature>
<accession>A0A0E9NPW7</accession>
<dbReference type="GO" id="GO:0034044">
    <property type="term" value="C:exomer complex"/>
    <property type="evidence" value="ECO:0007669"/>
    <property type="project" value="TreeGrafter"/>
</dbReference>
<dbReference type="FunFam" id="2.60.40.10:FF:000453">
    <property type="entry name" value="Chitin biosynthesis protein CHS5"/>
    <property type="match status" value="1"/>
</dbReference>
<reference evidence="4 5" key="3">
    <citation type="journal article" date="2015" name="Genome Announc.">
        <title>Draft Genome Sequence of the Archiascomycetous Yeast Saitoella complicata.</title>
        <authorList>
            <person name="Yamauchi K."/>
            <person name="Kondo S."/>
            <person name="Hamamoto M."/>
            <person name="Takahashi Y."/>
            <person name="Ogura Y."/>
            <person name="Hayashi T."/>
            <person name="Nishida H."/>
        </authorList>
    </citation>
    <scope>NUCLEOTIDE SEQUENCE [LARGE SCALE GENOMIC DNA]</scope>
    <source>
        <strain evidence="4 5">NRRL Y-17804</strain>
    </source>
</reference>
<dbReference type="InterPro" id="IPR036116">
    <property type="entry name" value="FN3_sf"/>
</dbReference>
<dbReference type="Gene3D" id="3.40.50.10190">
    <property type="entry name" value="BRCT domain"/>
    <property type="match status" value="1"/>
</dbReference>
<dbReference type="Pfam" id="PF16893">
    <property type="entry name" value="fn3_2"/>
    <property type="match status" value="1"/>
</dbReference>
<feature type="compositionally biased region" description="Acidic residues" evidence="1">
    <location>
        <begin position="496"/>
        <end position="506"/>
    </location>
</feature>
<dbReference type="PROSITE" id="PS50172">
    <property type="entry name" value="BRCT"/>
    <property type="match status" value="1"/>
</dbReference>
<dbReference type="SUPFAM" id="SSF52113">
    <property type="entry name" value="BRCT domain"/>
    <property type="match status" value="1"/>
</dbReference>
<dbReference type="PROSITE" id="PS50853">
    <property type="entry name" value="FN3"/>
    <property type="match status" value="1"/>
</dbReference>
<feature type="compositionally biased region" description="Low complexity" evidence="1">
    <location>
        <begin position="298"/>
        <end position="308"/>
    </location>
</feature>
<dbReference type="InterPro" id="IPR036420">
    <property type="entry name" value="BRCT_dom_sf"/>
</dbReference>
<protein>
    <recommendedName>
        <fullName evidence="6">Chitin biosynthesis protein CHS5</fullName>
    </recommendedName>
</protein>
<dbReference type="InterPro" id="IPR003961">
    <property type="entry name" value="FN3_dom"/>
</dbReference>
<dbReference type="AlphaFoldDB" id="A0A0E9NPW7"/>
<dbReference type="EMBL" id="BACD03000046">
    <property type="protein sequence ID" value="GAO51465.1"/>
    <property type="molecule type" value="Genomic_DNA"/>
</dbReference>
<dbReference type="GO" id="GO:0000747">
    <property type="term" value="P:conjugation with cellular fusion"/>
    <property type="evidence" value="ECO:0007669"/>
    <property type="project" value="TreeGrafter"/>
</dbReference>
<dbReference type="Pfam" id="PF16892">
    <property type="entry name" value="CHS5_N"/>
    <property type="match status" value="1"/>
</dbReference>
<evidence type="ECO:0000313" key="4">
    <source>
        <dbReference type="EMBL" id="GAO51465.1"/>
    </source>
</evidence>
<dbReference type="CDD" id="cd00063">
    <property type="entry name" value="FN3"/>
    <property type="match status" value="1"/>
</dbReference>
<proteinExistence type="predicted"/>
<evidence type="ECO:0000259" key="3">
    <source>
        <dbReference type="PROSITE" id="PS50853"/>
    </source>
</evidence>
<dbReference type="InterPro" id="IPR013783">
    <property type="entry name" value="Ig-like_fold"/>
</dbReference>
<reference evidence="4 5" key="2">
    <citation type="journal article" date="2014" name="J. Gen. Appl. Microbiol.">
        <title>The early diverging ascomycetous budding yeast Saitoella complicata has three histone deacetylases belonging to the Clr6, Hos2, and Rpd3 lineages.</title>
        <authorList>
            <person name="Nishida H."/>
            <person name="Matsumoto T."/>
            <person name="Kondo S."/>
            <person name="Hamamoto M."/>
            <person name="Yoshikawa H."/>
        </authorList>
    </citation>
    <scope>NUCLEOTIDE SEQUENCE [LARGE SCALE GENOMIC DNA]</scope>
    <source>
        <strain evidence="4 5">NRRL Y-17804</strain>
    </source>
</reference>
<dbReference type="GO" id="GO:0046983">
    <property type="term" value="F:protein dimerization activity"/>
    <property type="evidence" value="ECO:0007669"/>
    <property type="project" value="InterPro"/>
</dbReference>
<dbReference type="CDD" id="cd13945">
    <property type="entry name" value="Chs5_N"/>
    <property type="match status" value="1"/>
</dbReference>
<dbReference type="GO" id="GO:0005802">
    <property type="term" value="C:trans-Golgi network"/>
    <property type="evidence" value="ECO:0007669"/>
    <property type="project" value="TreeGrafter"/>
</dbReference>